<accession>A0AAG5DBU6</accession>
<dbReference type="AlphaFoldDB" id="A0AAG5DBU6"/>
<organism evidence="1 2">
    <name type="scientific">Anopheles atroparvus</name>
    <name type="common">European mosquito</name>
    <dbReference type="NCBI Taxonomy" id="41427"/>
    <lineage>
        <taxon>Eukaryota</taxon>
        <taxon>Metazoa</taxon>
        <taxon>Ecdysozoa</taxon>
        <taxon>Arthropoda</taxon>
        <taxon>Hexapoda</taxon>
        <taxon>Insecta</taxon>
        <taxon>Pterygota</taxon>
        <taxon>Neoptera</taxon>
        <taxon>Endopterygota</taxon>
        <taxon>Diptera</taxon>
        <taxon>Nematocera</taxon>
        <taxon>Culicoidea</taxon>
        <taxon>Culicidae</taxon>
        <taxon>Anophelinae</taxon>
        <taxon>Anopheles</taxon>
    </lineage>
</organism>
<protein>
    <submittedName>
        <fullName evidence="1">Uncharacterized protein</fullName>
    </submittedName>
</protein>
<sequence length="180" mass="20560">MHGERFQHGTSCNTSQVIPRLKNGCMHLLLWTSRIMLVYGRGVIELLAKFKPRKNSRTNNASVNRLNQCAERLLEVSACLQDTDFSLDSKVVEMAAVRSAFPSGFSCLPVLRPLALRSVRCACFVGRVIWLVLLFAFRALGALLWIGVLYIYAVECICRSLLPSWLYSNKKERPRFRQFF</sequence>
<keyword evidence="2" id="KW-1185">Reference proteome</keyword>
<name>A0AAG5DBU6_ANOAO</name>
<evidence type="ECO:0000313" key="2">
    <source>
        <dbReference type="Proteomes" id="UP000075880"/>
    </source>
</evidence>
<reference evidence="1" key="1">
    <citation type="submission" date="2024-04" db="UniProtKB">
        <authorList>
            <consortium name="EnsemblMetazoa"/>
        </authorList>
    </citation>
    <scope>IDENTIFICATION</scope>
    <source>
        <strain evidence="1">EBRO</strain>
    </source>
</reference>
<dbReference type="EnsemblMetazoa" id="ENSAATROPT009627">
    <property type="protein sequence ID" value="ENSAATROPP008716"/>
    <property type="gene ID" value="ENSAATROPG007841"/>
</dbReference>
<evidence type="ECO:0000313" key="1">
    <source>
        <dbReference type="EnsemblMetazoa" id="ENSAATROPP008716"/>
    </source>
</evidence>
<dbReference type="Proteomes" id="UP000075880">
    <property type="component" value="Unassembled WGS sequence"/>
</dbReference>
<proteinExistence type="predicted"/>